<dbReference type="RefSeq" id="WP_136371236.1">
    <property type="nucleotide sequence ID" value="NZ_SSOB01000023.1"/>
</dbReference>
<evidence type="ECO:0000259" key="4">
    <source>
        <dbReference type="Pfam" id="PF00703"/>
    </source>
</evidence>
<dbReference type="GO" id="GO:0005975">
    <property type="term" value="P:carbohydrate metabolic process"/>
    <property type="evidence" value="ECO:0007669"/>
    <property type="project" value="InterPro"/>
</dbReference>
<dbReference type="InterPro" id="IPR008979">
    <property type="entry name" value="Galactose-bd-like_sf"/>
</dbReference>
<comment type="similarity">
    <text evidence="1">Belongs to the glycosyl hydrolase 2 family.</text>
</comment>
<dbReference type="PANTHER" id="PTHR42732:SF1">
    <property type="entry name" value="BETA-MANNOSIDASE"/>
    <property type="match status" value="1"/>
</dbReference>
<dbReference type="InterPro" id="IPR006102">
    <property type="entry name" value="Ig-like_GH2"/>
</dbReference>
<keyword evidence="3" id="KW-0326">Glycosidase</keyword>
<dbReference type="PANTHER" id="PTHR42732">
    <property type="entry name" value="BETA-GALACTOSIDASE"/>
    <property type="match status" value="1"/>
</dbReference>
<gene>
    <name evidence="5" type="ORF">E6C55_18175</name>
</gene>
<keyword evidence="6" id="KW-1185">Reference proteome</keyword>
<accession>A0A4S4BP74</accession>
<dbReference type="Proteomes" id="UP000310636">
    <property type="component" value="Unassembled WGS sequence"/>
</dbReference>
<dbReference type="Gene3D" id="2.60.120.260">
    <property type="entry name" value="Galactose-binding domain-like"/>
    <property type="match status" value="2"/>
</dbReference>
<dbReference type="SUPFAM" id="SSF49303">
    <property type="entry name" value="beta-Galactosidase/glucuronidase domain"/>
    <property type="match status" value="1"/>
</dbReference>
<dbReference type="InterPro" id="IPR017853">
    <property type="entry name" value="GH"/>
</dbReference>
<dbReference type="GO" id="GO:0004553">
    <property type="term" value="F:hydrolase activity, hydrolyzing O-glycosyl compounds"/>
    <property type="evidence" value="ECO:0007669"/>
    <property type="project" value="InterPro"/>
</dbReference>
<dbReference type="Pfam" id="PF00703">
    <property type="entry name" value="Glyco_hydro_2"/>
    <property type="match status" value="1"/>
</dbReference>
<evidence type="ECO:0000313" key="5">
    <source>
        <dbReference type="EMBL" id="THF76698.1"/>
    </source>
</evidence>
<proteinExistence type="inferred from homology"/>
<name>A0A4S4BP74_9BACL</name>
<reference evidence="5 6" key="1">
    <citation type="submission" date="2019-04" db="EMBL/GenBank/DDBJ databases">
        <title>Cohnella sp. nov. isolated from preserved vegetables.</title>
        <authorList>
            <person name="Lin S.-Y."/>
            <person name="Hung M.-H."/>
            <person name="Young C.-C."/>
        </authorList>
    </citation>
    <scope>NUCLEOTIDE SEQUENCE [LARGE SCALE GENOMIC DNA]</scope>
    <source>
        <strain evidence="5 6">CC-MHH1044</strain>
    </source>
</reference>
<dbReference type="Gene3D" id="3.20.20.80">
    <property type="entry name" value="Glycosidases"/>
    <property type="match status" value="1"/>
</dbReference>
<evidence type="ECO:0000313" key="6">
    <source>
        <dbReference type="Proteomes" id="UP000310636"/>
    </source>
</evidence>
<keyword evidence="2" id="KW-0378">Hydrolase</keyword>
<dbReference type="SUPFAM" id="SSF51445">
    <property type="entry name" value="(Trans)glycosidases"/>
    <property type="match status" value="1"/>
</dbReference>
<comment type="caution">
    <text evidence="5">The sequence shown here is derived from an EMBL/GenBank/DDBJ whole genome shotgun (WGS) entry which is preliminary data.</text>
</comment>
<protein>
    <recommendedName>
        <fullName evidence="4">Glycoside hydrolase family 2 immunoglobulin-like beta-sandwich domain-containing protein</fullName>
    </recommendedName>
</protein>
<dbReference type="EMBL" id="SSOB01000023">
    <property type="protein sequence ID" value="THF76698.1"/>
    <property type="molecule type" value="Genomic_DNA"/>
</dbReference>
<feature type="domain" description="Glycoside hydrolase family 2 immunoglobulin-like beta-sandwich" evidence="4">
    <location>
        <begin position="120"/>
        <end position="230"/>
    </location>
</feature>
<dbReference type="Gene3D" id="2.60.40.10">
    <property type="entry name" value="Immunoglobulins"/>
    <property type="match status" value="1"/>
</dbReference>
<evidence type="ECO:0000256" key="1">
    <source>
        <dbReference type="ARBA" id="ARBA00007401"/>
    </source>
</evidence>
<organism evidence="5 6">
    <name type="scientific">Cohnella fermenti</name>
    <dbReference type="NCBI Taxonomy" id="2565925"/>
    <lineage>
        <taxon>Bacteria</taxon>
        <taxon>Bacillati</taxon>
        <taxon>Bacillota</taxon>
        <taxon>Bacilli</taxon>
        <taxon>Bacillales</taxon>
        <taxon>Paenibacillaceae</taxon>
        <taxon>Cohnella</taxon>
    </lineage>
</organism>
<evidence type="ECO:0000256" key="3">
    <source>
        <dbReference type="ARBA" id="ARBA00023295"/>
    </source>
</evidence>
<dbReference type="InterPro" id="IPR013783">
    <property type="entry name" value="Ig-like_fold"/>
</dbReference>
<dbReference type="InterPro" id="IPR051913">
    <property type="entry name" value="GH2_Domain-Containing"/>
</dbReference>
<dbReference type="OrthoDB" id="9801077at2"/>
<sequence>MTKPVPADWTGKRIYLNFTGLQGDAIVWVNDNEIGEVSGPNTRIDITSAAVPGTDAKIRLWVTNYWIGTESSRQSDPFRDNTIKDVAKSRYQNDESAYMKTVPAGVTGSISLQAVPYPAEISNILVQPSYRESALKLNVDYIPHEAIPGARFKVNVTETDGSSEDLPAVEIPVADTGAASGEIQQQLVIPWSDPHLWEVGAAYLYKVQVQLIDAGGQAIDIVDPVRFGFREIWTEGKELMLNGHPLKLRPAYFTLGVSQMKFYEGMGFNAIVIQPNDTWWFGEKGLFPQDIMQAGSKELLDAADENGWAVLSPAPSINHIYDKVDVEDPVAQQKYLDYFKMWSRELDRQNRPSILMWSPSMNKDTGPVRGPDDLGQEPTKYTPPPWLNKVVDLIKSVDPTRLVYNHDGGQTADMGATNLYLNFMPLQERENYLAEWSENGTKPWGAIEMGTLFTANFFKPANVPLYTEYSAIYFGDQAYEDEKDSYIDYSLDTIEQPIVNAFTGSDYFAQKGYAARVGNYTSYYKMMDLFTRNTNESWRTWGVNGGLFPWIFDVGFGIPPGHVDSRGINYTYNELANADQATLKNRPEWANPIYDAFRDTMQPLLVYIGGPENNFTAKDHNYTAGETVHKTIDVVWDGPGSKQLTVAWQAKSGDQVFADGEETFNLSAGSVEKREIAFTVPSVGVKTSGEVSISVHDDDMNADTTTDNFAMTLFPVQGSAGTLQSRWGIYDPTGITTAELAKIGVSATPVALGDDLANIDVLVIGYKALSANKELPFKPEDISAGKRVLFFEQDLDSLENMGFRAQDVVSRYAFARVKDSPILEGIDDADLTNWRGAGELLPTTSEGMRVWPWKHAVHVGNDGSVASVVIETPQKGAFTPLIEAEFDLAYSPLLEWKDGAGKVLYSQLDLSGRIGVEPVATKLAVNLIRDLDQPAAQTEQTKRIVYLGGNAQDIALLSDSGFRYAAIAGDELGTLAGDEDILAIGSNSIGSLTPSQISAIRDYVQAGGTAFVLPQSQADLTNAGLAWDITLKTATLTKVAPSSIQATPLLQGVGPQLLHWRSFLDLNPVDGITGQPSAQKLLDGLLLQVPDGNGLWLFDQLDASALDDGSANLKRTRWNAKRLIGQLLTNLGAQTGPGVAEQMYAGEVAEPVNISDWMVASKAYDISASTTTVNGKTALPALGAELEAETWLNDPQQPLPDGLAWETKTMDANGFLSFSSIAAPQTGKAGVAVAYLYSSRAREATFSLSSDWWFVLKVNDTAYEDQSVTGRTPNAANPGEVNVKVPLQQGWNKVEMKVGSGSGAFGFWFTVTDPGDLRVSASVTAPTTAPVDLPPAESLRSEPVDATLLYADSLKKEDDVYGFTAW</sequence>
<dbReference type="InterPro" id="IPR036156">
    <property type="entry name" value="Beta-gal/glucu_dom_sf"/>
</dbReference>
<dbReference type="SUPFAM" id="SSF49785">
    <property type="entry name" value="Galactose-binding domain-like"/>
    <property type="match status" value="1"/>
</dbReference>
<evidence type="ECO:0000256" key="2">
    <source>
        <dbReference type="ARBA" id="ARBA00022801"/>
    </source>
</evidence>